<dbReference type="InterPro" id="IPR043502">
    <property type="entry name" value="DNA/RNA_pol_sf"/>
</dbReference>
<protein>
    <submittedName>
        <fullName evidence="2">Retrotransposon protein, putative, Ty1-copia subclass</fullName>
    </submittedName>
</protein>
<dbReference type="SUPFAM" id="SSF56672">
    <property type="entry name" value="DNA/RNA polymerases"/>
    <property type="match status" value="1"/>
</dbReference>
<dbReference type="InterPro" id="IPR036397">
    <property type="entry name" value="RNaseH_sf"/>
</dbReference>
<reference evidence="2" key="1">
    <citation type="journal article" date="2005" name="BMC Biol.">
        <title>The sequence of rice chromosomes 11 and 12, rich in disease resistance genes and recent gene duplications.</title>
        <authorList>
            <consortium name="The rice chromosomes 11 and 12 sequencing consortia"/>
        </authorList>
    </citation>
    <scope>NUCLEOTIDE SEQUENCE [LARGE SCALE GENOMIC DNA]</scope>
</reference>
<evidence type="ECO:0000259" key="1">
    <source>
        <dbReference type="PROSITE" id="PS50994"/>
    </source>
</evidence>
<accession>Q2QU87</accession>
<feature type="domain" description="Integrase catalytic" evidence="1">
    <location>
        <begin position="176"/>
        <end position="280"/>
    </location>
</feature>
<evidence type="ECO:0000313" key="2">
    <source>
        <dbReference type="EMBL" id="ABA97377.1"/>
    </source>
</evidence>
<dbReference type="PROSITE" id="PS50994">
    <property type="entry name" value="INTEGRASE"/>
    <property type="match status" value="1"/>
</dbReference>
<dbReference type="Pfam" id="PF13976">
    <property type="entry name" value="gag_pre-integrs"/>
    <property type="match status" value="1"/>
</dbReference>
<dbReference type="CDD" id="cd09272">
    <property type="entry name" value="RNase_HI_RT_Ty1"/>
    <property type="match status" value="1"/>
</dbReference>
<proteinExistence type="predicted"/>
<dbReference type="PANTHER" id="PTHR11439:SF467">
    <property type="entry name" value="INTEGRASE CATALYTIC DOMAIN-CONTAINING PROTEIN"/>
    <property type="match status" value="1"/>
</dbReference>
<name>Q2QU87_ORYSJ</name>
<reference evidence="2" key="2">
    <citation type="submission" date="2005-04" db="EMBL/GenBank/DDBJ databases">
        <authorList>
            <person name="Buell C.R."/>
            <person name="Wing R.A."/>
            <person name="McCombie W.A."/>
            <person name="Ouyang S."/>
        </authorList>
    </citation>
    <scope>NUCLEOTIDE SEQUENCE</scope>
</reference>
<dbReference type="InterPro" id="IPR025724">
    <property type="entry name" value="GAG-pre-integrase_dom"/>
</dbReference>
<sequence>MGTQITIEDALLYPDSTRTLLSYRDIRQNGFNIETHMDNREELLLLTNQNGYGKRICEKIPSLTSGLYYTYIKPIAHVAYKVIFQNVDAFHIWHDRLGNLDIGMMRKIIGNFIGHHLITDKFLKSSDFVCTACATGKLILRPSYLKIRAEPLKFLERIQGDICGPIVPRSGPFRIQSIRMDNAAEFTSHAFNDYCMALGIQVQHSVPYVHTQNGFAESLIKRIKLIARPLLMNCKLPSSCWGYAVLHAADHVQLRLTAYHETSPMQLVRGNPPSTSHLRKFGCAVYIPISPPQRTAMGPHRKVGIYVGFKSPSIIKYLEPLTGDLFTARFVDSIFDEEHFPALGGDFKYQKECQEIDWDAQGILAPDPRTTEIELQVQKIIHLQRHANNLPNAFTNYKGVTKSFIPAQIKPLNFHSLKREEEVWPLSEKQLLISKERRRATIVDINFSEKIADCLQVDPEPRSIKECQKRSDWNKWKDAIDAELASLYKRDVFSAVMPTPRVQNRLFMHLMDIVTAYFYGSLDSDIYIKVPDGINIPNQKKSLYGLKQSCRMWYNRLSEFLSLKEYTKNDDCPCVFIKKSPTGFCIISVYVNDLNIIGNTQDINEARHYLKTEFEMKDLGQTKLCLGLQLEHLPSGILVHQSAYTQKILEKFNMDKSYPSKTPMVVRSLNVEKDPFRPKEDGEDVLGPDFPYLSAIGALMYLANSTRPDIAFSVNLLARYSAAPTKCHWTGVKNVFRYLNGTRDLGLFFRKNQDSTLIGYTDAGYLFDPHNAKSQTGFVFLQGGTAISWKSSKHTLVATSTNHSEIIALYEASRECVCLRRMVNHILTSCGIGSLE</sequence>
<dbReference type="InterPro" id="IPR001584">
    <property type="entry name" value="Integrase_cat-core"/>
</dbReference>
<dbReference type="GO" id="GO:0003676">
    <property type="term" value="F:nucleic acid binding"/>
    <property type="evidence" value="ECO:0007669"/>
    <property type="project" value="InterPro"/>
</dbReference>
<dbReference type="Pfam" id="PF07727">
    <property type="entry name" value="RVT_2"/>
    <property type="match status" value="1"/>
</dbReference>
<dbReference type="InterPro" id="IPR012337">
    <property type="entry name" value="RNaseH-like_sf"/>
</dbReference>
<gene>
    <name evidence="2" type="ordered locus">LOC_Os12g17100</name>
</gene>
<dbReference type="Gene3D" id="3.30.420.10">
    <property type="entry name" value="Ribonuclease H-like superfamily/Ribonuclease H"/>
    <property type="match status" value="1"/>
</dbReference>
<dbReference type="InterPro" id="IPR013103">
    <property type="entry name" value="RVT_2"/>
</dbReference>
<dbReference type="GO" id="GO:0015074">
    <property type="term" value="P:DNA integration"/>
    <property type="evidence" value="ECO:0007669"/>
    <property type="project" value="InterPro"/>
</dbReference>
<dbReference type="AlphaFoldDB" id="Q2QU87"/>
<organism evidence="2">
    <name type="scientific">Oryza sativa subsp. japonica</name>
    <name type="common">Rice</name>
    <dbReference type="NCBI Taxonomy" id="39947"/>
    <lineage>
        <taxon>Eukaryota</taxon>
        <taxon>Viridiplantae</taxon>
        <taxon>Streptophyta</taxon>
        <taxon>Embryophyta</taxon>
        <taxon>Tracheophyta</taxon>
        <taxon>Spermatophyta</taxon>
        <taxon>Magnoliopsida</taxon>
        <taxon>Liliopsida</taxon>
        <taxon>Poales</taxon>
        <taxon>Poaceae</taxon>
        <taxon>BOP clade</taxon>
        <taxon>Oryzoideae</taxon>
        <taxon>Oryzeae</taxon>
        <taxon>Oryzinae</taxon>
        <taxon>Oryza</taxon>
        <taxon>Oryza sativa</taxon>
    </lineage>
</organism>
<reference evidence="2" key="3">
    <citation type="submission" date="2006-01" db="EMBL/GenBank/DDBJ databases">
        <authorList>
            <person name="Buell R."/>
        </authorList>
    </citation>
    <scope>NUCLEOTIDE SEQUENCE</scope>
</reference>
<dbReference type="EMBL" id="DP000011">
    <property type="protein sequence ID" value="ABA97377.1"/>
    <property type="molecule type" value="Genomic_DNA"/>
</dbReference>
<dbReference type="SUPFAM" id="SSF53098">
    <property type="entry name" value="Ribonuclease H-like"/>
    <property type="match status" value="1"/>
</dbReference>
<dbReference type="PANTHER" id="PTHR11439">
    <property type="entry name" value="GAG-POL-RELATED RETROTRANSPOSON"/>
    <property type="match status" value="1"/>
</dbReference>